<organism evidence="1 2">
    <name type="scientific">Sporosarcina saromensis</name>
    <dbReference type="NCBI Taxonomy" id="359365"/>
    <lineage>
        <taxon>Bacteria</taxon>
        <taxon>Bacillati</taxon>
        <taxon>Bacillota</taxon>
        <taxon>Bacilli</taxon>
        <taxon>Bacillales</taxon>
        <taxon>Caryophanaceae</taxon>
        <taxon>Sporosarcina</taxon>
    </lineage>
</organism>
<sequence>MLQSIYVLTAIAEHERLTMRAGKTGGDVRVKAMQEEEKRLKGR</sequence>
<accession>A0ABU4G6B4</accession>
<evidence type="ECO:0000313" key="2">
    <source>
        <dbReference type="Proteomes" id="UP001282284"/>
    </source>
</evidence>
<gene>
    <name evidence="1" type="ORF">QT711_04760</name>
</gene>
<dbReference type="RefSeq" id="WP_317942380.1">
    <property type="nucleotide sequence ID" value="NZ_JAUBDI010000003.1"/>
</dbReference>
<comment type="caution">
    <text evidence="1">The sequence shown here is derived from an EMBL/GenBank/DDBJ whole genome shotgun (WGS) entry which is preliminary data.</text>
</comment>
<proteinExistence type="predicted"/>
<protein>
    <recommendedName>
        <fullName evidence="3">Resolvase/invertase-type recombinase catalytic domain-containing protein</fullName>
    </recommendedName>
</protein>
<keyword evidence="2" id="KW-1185">Reference proteome</keyword>
<dbReference type="Proteomes" id="UP001282284">
    <property type="component" value="Unassembled WGS sequence"/>
</dbReference>
<evidence type="ECO:0000313" key="1">
    <source>
        <dbReference type="EMBL" id="MDW0112486.1"/>
    </source>
</evidence>
<dbReference type="EMBL" id="JAUBDI010000003">
    <property type="protein sequence ID" value="MDW0112486.1"/>
    <property type="molecule type" value="Genomic_DNA"/>
</dbReference>
<evidence type="ECO:0008006" key="3">
    <source>
        <dbReference type="Google" id="ProtNLM"/>
    </source>
</evidence>
<reference evidence="1 2" key="1">
    <citation type="submission" date="2023-06" db="EMBL/GenBank/DDBJ databases">
        <title>Sporosarcina sp. nov., isolated from Korean traditional fermented seafood 'Jeotgal'.</title>
        <authorList>
            <person name="Yang A.I."/>
            <person name="Shin N.-R."/>
        </authorList>
    </citation>
    <scope>NUCLEOTIDE SEQUENCE [LARGE SCALE GENOMIC DNA]</scope>
    <source>
        <strain evidence="1 2">KCTC13119</strain>
    </source>
</reference>
<name>A0ABU4G6B4_9BACL</name>